<evidence type="ECO:0000313" key="1">
    <source>
        <dbReference type="EMBL" id="SFD59149.1"/>
    </source>
</evidence>
<dbReference type="SUPFAM" id="SSF160519">
    <property type="entry name" value="BB2672-like"/>
    <property type="match status" value="1"/>
</dbReference>
<dbReference type="Gene3D" id="3.30.1330.110">
    <property type="entry name" value="BB2672"/>
    <property type="match status" value="1"/>
</dbReference>
<accession>A0A1I1TKU1</accession>
<dbReference type="EMBL" id="FOMO01000002">
    <property type="protein sequence ID" value="SFD59149.1"/>
    <property type="molecule type" value="Genomic_DNA"/>
</dbReference>
<evidence type="ECO:0000313" key="2">
    <source>
        <dbReference type="Proteomes" id="UP000243950"/>
    </source>
</evidence>
<keyword evidence="2" id="KW-1185">Reference proteome</keyword>
<dbReference type="InterPro" id="IPR009569">
    <property type="entry name" value="AA_synth_put"/>
</dbReference>
<gene>
    <name evidence="1" type="ORF">SAMN05216372_102606</name>
</gene>
<dbReference type="RefSeq" id="WP_075931145.1">
    <property type="nucleotide sequence ID" value="NZ_BSSG01000002.1"/>
</dbReference>
<name>A0A1I1TKU1_PSEOC</name>
<proteinExistence type="predicted"/>
<dbReference type="AlphaFoldDB" id="A0A1I1TKU1"/>
<dbReference type="Proteomes" id="UP000243950">
    <property type="component" value="Unassembled WGS sequence"/>
</dbReference>
<sequence>MKAKNFASYHIRKWYSFTEETHANETGQLADGEPVFKYVIAAAIHNPYAGRFSENLDELINDSPLLGKEFGRRINELAAGRSVISYGKACLVGSASEYEHGNAFLTNPAADPIRVALGGGKSWVPSTGKRGAPGVTIDIPLAHKDALYVRSHYDTVSASFGDGPAPDEVIIIWAFATRGRLHARLGGLTADAIKGDNGLT</sequence>
<protein>
    <submittedName>
        <fullName evidence="1">Amino acid synthesis</fullName>
    </submittedName>
</protein>
<dbReference type="InterPro" id="IPR035936">
    <property type="entry name" value="BB2672"/>
</dbReference>
<reference evidence="2" key="1">
    <citation type="submission" date="2016-10" db="EMBL/GenBank/DDBJ databases">
        <authorList>
            <person name="Varghese N."/>
            <person name="Submissions S."/>
        </authorList>
    </citation>
    <scope>NUCLEOTIDE SEQUENCE [LARGE SCALE GENOMIC DNA]</scope>
    <source>
        <strain evidence="2">JCM 2783</strain>
    </source>
</reference>
<dbReference type="Pfam" id="PF06684">
    <property type="entry name" value="AA_synth"/>
    <property type="match status" value="1"/>
</dbReference>
<organism evidence="1 2">
    <name type="scientific">Pseudomonas straminea</name>
    <dbReference type="NCBI Taxonomy" id="47882"/>
    <lineage>
        <taxon>Bacteria</taxon>
        <taxon>Pseudomonadati</taxon>
        <taxon>Pseudomonadota</taxon>
        <taxon>Gammaproteobacteria</taxon>
        <taxon>Pseudomonadales</taxon>
        <taxon>Pseudomonadaceae</taxon>
        <taxon>Phytopseudomonas</taxon>
    </lineage>
</organism>